<dbReference type="InterPro" id="IPR046469">
    <property type="entry name" value="SAM_HAT_N"/>
</dbReference>
<proteinExistence type="inferred from homology"/>
<feature type="domain" description="S-adenosyl-l-methionine hydroxide adenosyltransferase N-terminal" evidence="3">
    <location>
        <begin position="6"/>
        <end position="139"/>
    </location>
</feature>
<dbReference type="PANTHER" id="PTHR35092:SF1">
    <property type="entry name" value="CHLORINASE MJ1651"/>
    <property type="match status" value="1"/>
</dbReference>
<reference evidence="5 6" key="1">
    <citation type="submission" date="2016-12" db="EMBL/GenBank/DDBJ databases">
        <title>Genome sequencing of Methylocaldum marinum.</title>
        <authorList>
            <person name="Takeuchi M."/>
            <person name="Kamagata Y."/>
            <person name="Hiraoka S."/>
            <person name="Oshima K."/>
            <person name="Hattori M."/>
            <person name="Iwasaki W."/>
        </authorList>
    </citation>
    <scope>NUCLEOTIDE SEQUENCE [LARGE SCALE GENOMIC DNA]</scope>
    <source>
        <strain evidence="5 6">S8</strain>
    </source>
</reference>
<dbReference type="Pfam" id="PF01887">
    <property type="entry name" value="SAM_HAT_N"/>
    <property type="match status" value="1"/>
</dbReference>
<feature type="domain" description="S-adenosyl-l-methionine hydroxide adenosyltransferase C-terminal" evidence="4">
    <location>
        <begin position="163"/>
        <end position="240"/>
    </location>
</feature>
<keyword evidence="6" id="KW-1185">Reference proteome</keyword>
<dbReference type="Gene3D" id="2.40.30.90">
    <property type="entry name" value="Bacterial fluorinating enzyme like"/>
    <property type="match status" value="1"/>
</dbReference>
<evidence type="ECO:0000313" key="6">
    <source>
        <dbReference type="Proteomes" id="UP000266313"/>
    </source>
</evidence>
<dbReference type="SUPFAM" id="SSF102522">
    <property type="entry name" value="Bacterial fluorinating enzyme, N-terminal domain"/>
    <property type="match status" value="1"/>
</dbReference>
<evidence type="ECO:0000259" key="4">
    <source>
        <dbReference type="Pfam" id="PF20257"/>
    </source>
</evidence>
<dbReference type="SUPFAM" id="SSF101852">
    <property type="entry name" value="Bacterial fluorinating enzyme, C-terminal domain"/>
    <property type="match status" value="1"/>
</dbReference>
<dbReference type="PANTHER" id="PTHR35092">
    <property type="entry name" value="CHLORINASE MJ1651"/>
    <property type="match status" value="1"/>
</dbReference>
<protein>
    <recommendedName>
        <fullName evidence="7">Adenosyl-chloride synthase</fullName>
    </recommendedName>
</protein>
<evidence type="ECO:0008006" key="7">
    <source>
        <dbReference type="Google" id="ProtNLM"/>
    </source>
</evidence>
<evidence type="ECO:0000256" key="2">
    <source>
        <dbReference type="ARBA" id="ARBA00024035"/>
    </source>
</evidence>
<gene>
    <name evidence="5" type="ORF">sS8_2685</name>
</gene>
<keyword evidence="1" id="KW-0949">S-adenosyl-L-methionine</keyword>
<accession>A0A250KSU0</accession>
<dbReference type="Gene3D" id="3.40.50.10790">
    <property type="entry name" value="S-adenosyl-l-methionine hydroxide adenosyltransferase, N-terminal"/>
    <property type="match status" value="1"/>
</dbReference>
<dbReference type="KEGG" id="mmai:sS8_2685"/>
<dbReference type="RefSeq" id="WP_232020627.1">
    <property type="nucleotide sequence ID" value="NZ_AP017928.1"/>
</dbReference>
<name>A0A250KSU0_9GAMM</name>
<dbReference type="EMBL" id="AP017928">
    <property type="protein sequence ID" value="BBA34632.1"/>
    <property type="molecule type" value="Genomic_DNA"/>
</dbReference>
<comment type="similarity">
    <text evidence="2">Belongs to the SAM hydrolase / SAM-dependent halogenase family.</text>
</comment>
<dbReference type="InterPro" id="IPR023228">
    <property type="entry name" value="SAM_OH_AdoTrfase_N_sf"/>
</dbReference>
<evidence type="ECO:0000313" key="5">
    <source>
        <dbReference type="EMBL" id="BBA34632.1"/>
    </source>
</evidence>
<dbReference type="InterPro" id="IPR023227">
    <property type="entry name" value="SAM_OH_AdoTrfase_C_sf"/>
</dbReference>
<organism evidence="5 6">
    <name type="scientific">Methylocaldum marinum</name>
    <dbReference type="NCBI Taxonomy" id="1432792"/>
    <lineage>
        <taxon>Bacteria</taxon>
        <taxon>Pseudomonadati</taxon>
        <taxon>Pseudomonadota</taxon>
        <taxon>Gammaproteobacteria</taxon>
        <taxon>Methylococcales</taxon>
        <taxon>Methylococcaceae</taxon>
        <taxon>Methylocaldum</taxon>
    </lineage>
</organism>
<dbReference type="PIRSF" id="PIRSF006779">
    <property type="entry name" value="UCP006779"/>
    <property type="match status" value="1"/>
</dbReference>
<sequence>MTAGLIFLFTDFGAEGPYLGQMEAVLRMLAPGVGCVNLVSNAPVGEPRRSSYLLAALSKVLPVGSVFLAVVDPGVGGERLPVVVEANGQWFVGPDNGLFNTVAVHSADSEWRVIDWRPAKLSSSFHGRDVFAPIAARIAGRDFDWANHSYCKSELAAWPPDLAEIIYFDHYGNAMTGMRYSPEFDRKTLCMNGRTVTQGNSFCSVPVGEVFWYQNSMGLIEIAVNRGRADRELELKLGMPLSFNP</sequence>
<dbReference type="InterPro" id="IPR002747">
    <property type="entry name" value="SAM_OH_AdoTrfase"/>
</dbReference>
<evidence type="ECO:0000259" key="3">
    <source>
        <dbReference type="Pfam" id="PF01887"/>
    </source>
</evidence>
<dbReference type="AlphaFoldDB" id="A0A250KSU0"/>
<dbReference type="Pfam" id="PF20257">
    <property type="entry name" value="SAM_HAT_C"/>
    <property type="match status" value="1"/>
</dbReference>
<evidence type="ECO:0000256" key="1">
    <source>
        <dbReference type="ARBA" id="ARBA00022691"/>
    </source>
</evidence>
<dbReference type="InterPro" id="IPR046470">
    <property type="entry name" value="SAM_HAT_C"/>
</dbReference>
<dbReference type="Proteomes" id="UP000266313">
    <property type="component" value="Chromosome"/>
</dbReference>